<evidence type="ECO:0000313" key="3">
    <source>
        <dbReference type="EnsemblMetazoa" id="AALFPA23_024731.P36859"/>
    </source>
</evidence>
<feature type="region of interest" description="Disordered" evidence="1">
    <location>
        <begin position="313"/>
        <end position="352"/>
    </location>
</feature>
<feature type="signal peptide" evidence="2">
    <location>
        <begin position="1"/>
        <end position="25"/>
    </location>
</feature>
<evidence type="ECO:0000313" key="4">
    <source>
        <dbReference type="Proteomes" id="UP000069940"/>
    </source>
</evidence>
<feature type="chain" id="PRO_5045510041" description="Secreted protein" evidence="2">
    <location>
        <begin position="26"/>
        <end position="352"/>
    </location>
</feature>
<dbReference type="RefSeq" id="XP_019545186.3">
    <property type="nucleotide sequence ID" value="XM_019689641.3"/>
</dbReference>
<evidence type="ECO:0008006" key="5">
    <source>
        <dbReference type="Google" id="ProtNLM"/>
    </source>
</evidence>
<protein>
    <recommendedName>
        <fullName evidence="5">Secreted protein</fullName>
    </recommendedName>
</protein>
<feature type="region of interest" description="Disordered" evidence="1">
    <location>
        <begin position="148"/>
        <end position="169"/>
    </location>
</feature>
<sequence>MKTSKSVGICVLCGLVALIAAEAFGYETTRDKHSTSLGVTVADGSAAKNEQNPVKPAADYGSSAYSVEHVLEYVPGDRAQVNGQHQHEKREILTHPSSSGLDLPQLDTHQHLRGRRLPFYVEEPRFVLLGRSPSSALYQSIGGFSFIPQRGRKSDPPSSLSPASNAPTALEKRELSIKQMLEGSDYFVPNRGKKRVGNGIAKKIKFDDILGSDEPFIPNRGKKELFDLFPAIAGGRSLNEFQPFFSKKNVLNAIQNVGSKDAPDSGGELFYPTRGKKNVLENLAQSQDTFFSSRGKRNPIVWSMLSEDGPSPWEYLEGVDDGSSSSGSSGYDADSPSSLPLLDRYQSNKIIT</sequence>
<dbReference type="Proteomes" id="UP000069940">
    <property type="component" value="Unassembled WGS sequence"/>
</dbReference>
<accession>A0ABM2A5S7</accession>
<evidence type="ECO:0000256" key="2">
    <source>
        <dbReference type="SAM" id="SignalP"/>
    </source>
</evidence>
<feature type="compositionally biased region" description="Low complexity" evidence="1">
    <location>
        <begin position="156"/>
        <end position="169"/>
    </location>
</feature>
<reference evidence="4" key="1">
    <citation type="journal article" date="2015" name="Proc. Natl. Acad. Sci. U.S.A.">
        <title>Genome sequence of the Asian Tiger mosquito, Aedes albopictus, reveals insights into its biology, genetics, and evolution.</title>
        <authorList>
            <person name="Chen X.G."/>
            <person name="Jiang X."/>
            <person name="Gu J."/>
            <person name="Xu M."/>
            <person name="Wu Y."/>
            <person name="Deng Y."/>
            <person name="Zhang C."/>
            <person name="Bonizzoni M."/>
            <person name="Dermauw W."/>
            <person name="Vontas J."/>
            <person name="Armbruster P."/>
            <person name="Huang X."/>
            <person name="Yang Y."/>
            <person name="Zhang H."/>
            <person name="He W."/>
            <person name="Peng H."/>
            <person name="Liu Y."/>
            <person name="Wu K."/>
            <person name="Chen J."/>
            <person name="Lirakis M."/>
            <person name="Topalis P."/>
            <person name="Van Leeuwen T."/>
            <person name="Hall A.B."/>
            <person name="Jiang X."/>
            <person name="Thorpe C."/>
            <person name="Mueller R.L."/>
            <person name="Sun C."/>
            <person name="Waterhouse R.M."/>
            <person name="Yan G."/>
            <person name="Tu Z.J."/>
            <person name="Fang X."/>
            <person name="James A.A."/>
        </authorList>
    </citation>
    <scope>NUCLEOTIDE SEQUENCE [LARGE SCALE GENOMIC DNA]</scope>
    <source>
        <strain evidence="4">Foshan</strain>
    </source>
</reference>
<reference evidence="3" key="2">
    <citation type="submission" date="2025-05" db="UniProtKB">
        <authorList>
            <consortium name="EnsemblMetazoa"/>
        </authorList>
    </citation>
    <scope>IDENTIFICATION</scope>
    <source>
        <strain evidence="3">Foshan</strain>
    </source>
</reference>
<keyword evidence="2" id="KW-0732">Signal</keyword>
<feature type="compositionally biased region" description="Low complexity" evidence="1">
    <location>
        <begin position="321"/>
        <end position="338"/>
    </location>
</feature>
<organism evidence="3 4">
    <name type="scientific">Aedes albopictus</name>
    <name type="common">Asian tiger mosquito</name>
    <name type="synonym">Stegomyia albopicta</name>
    <dbReference type="NCBI Taxonomy" id="7160"/>
    <lineage>
        <taxon>Eukaryota</taxon>
        <taxon>Metazoa</taxon>
        <taxon>Ecdysozoa</taxon>
        <taxon>Arthropoda</taxon>
        <taxon>Hexapoda</taxon>
        <taxon>Insecta</taxon>
        <taxon>Pterygota</taxon>
        <taxon>Neoptera</taxon>
        <taxon>Endopterygota</taxon>
        <taxon>Diptera</taxon>
        <taxon>Nematocera</taxon>
        <taxon>Culicoidea</taxon>
        <taxon>Culicidae</taxon>
        <taxon>Culicinae</taxon>
        <taxon>Aedini</taxon>
        <taxon>Aedes</taxon>
        <taxon>Stegomyia</taxon>
    </lineage>
</organism>
<proteinExistence type="predicted"/>
<name>A0ABM2A5S7_AEDAL</name>
<dbReference type="GeneID" id="109415713"/>
<evidence type="ECO:0000256" key="1">
    <source>
        <dbReference type="SAM" id="MobiDB-lite"/>
    </source>
</evidence>
<keyword evidence="4" id="KW-1185">Reference proteome</keyword>
<dbReference type="EnsemblMetazoa" id="AALFPA23_024731.R36859">
    <property type="protein sequence ID" value="AALFPA23_024731.P36859"/>
    <property type="gene ID" value="AALFPA23_024731"/>
</dbReference>